<dbReference type="AlphaFoldDB" id="A0A4U8W3T1"/>
<accession>A0A4U8W3T1</accession>
<evidence type="ECO:0000256" key="1">
    <source>
        <dbReference type="SAM" id="SignalP"/>
    </source>
</evidence>
<sequence length="136" mass="14369">MHCECFNAAMTWTTIARSLSLLAVGTAAGLTLAAAPAQASDANPLDCSGVPHAQGVADRHSAIRGVPVVPVCMNNKVYIGIPLAVSPLANITLPGTTTVCLVERETVEAAARFEWRREQHVVPMCIANRAFGVYEP</sequence>
<keyword evidence="1" id="KW-0732">Signal</keyword>
<gene>
    <name evidence="2" type="ORF">NCTC10797_04519</name>
</gene>
<dbReference type="Proteomes" id="UP000290439">
    <property type="component" value="Chromosome"/>
</dbReference>
<feature type="chain" id="PRO_5021019102" description="Secreted protein" evidence="1">
    <location>
        <begin position="40"/>
        <end position="136"/>
    </location>
</feature>
<proteinExistence type="predicted"/>
<feature type="signal peptide" evidence="1">
    <location>
        <begin position="1"/>
        <end position="39"/>
    </location>
</feature>
<evidence type="ECO:0008006" key="4">
    <source>
        <dbReference type="Google" id="ProtNLM"/>
    </source>
</evidence>
<name>A0A4U8W3T1_9NOCA</name>
<organism evidence="2 3">
    <name type="scientific">Nocardia cyriacigeorgica</name>
    <dbReference type="NCBI Taxonomy" id="135487"/>
    <lineage>
        <taxon>Bacteria</taxon>
        <taxon>Bacillati</taxon>
        <taxon>Actinomycetota</taxon>
        <taxon>Actinomycetes</taxon>
        <taxon>Mycobacteriales</taxon>
        <taxon>Nocardiaceae</taxon>
        <taxon>Nocardia</taxon>
    </lineage>
</organism>
<protein>
    <recommendedName>
        <fullName evidence="4">Secreted protein</fullName>
    </recommendedName>
</protein>
<dbReference type="EMBL" id="LR215973">
    <property type="protein sequence ID" value="VFB00717.1"/>
    <property type="molecule type" value="Genomic_DNA"/>
</dbReference>
<reference evidence="2 3" key="1">
    <citation type="submission" date="2019-02" db="EMBL/GenBank/DDBJ databases">
        <authorList>
            <consortium name="Pathogen Informatics"/>
        </authorList>
    </citation>
    <scope>NUCLEOTIDE SEQUENCE [LARGE SCALE GENOMIC DNA]</scope>
    <source>
        <strain evidence="2 3">3012STDY6756504</strain>
    </source>
</reference>
<evidence type="ECO:0000313" key="2">
    <source>
        <dbReference type="EMBL" id="VFB00717.1"/>
    </source>
</evidence>
<evidence type="ECO:0000313" key="3">
    <source>
        <dbReference type="Proteomes" id="UP000290439"/>
    </source>
</evidence>